<dbReference type="EMBL" id="OW152837">
    <property type="protein sequence ID" value="CAH2058452.1"/>
    <property type="molecule type" value="Genomic_DNA"/>
</dbReference>
<gene>
    <name evidence="3" type="ORF">IPOD504_LOCUS10596</name>
</gene>
<proteinExistence type="predicted"/>
<dbReference type="PANTHER" id="PTHR43648:SF1">
    <property type="entry name" value="ELECTRON TRANSFER FLAVOPROTEIN BETA SUBUNIT LYSINE METHYLTRANSFERASE"/>
    <property type="match status" value="1"/>
</dbReference>
<protein>
    <submittedName>
        <fullName evidence="3">Uncharacterized protein</fullName>
    </submittedName>
</protein>
<dbReference type="Proteomes" id="UP000837857">
    <property type="component" value="Chromosome 25"/>
</dbReference>
<dbReference type="InterPro" id="IPR050078">
    <property type="entry name" value="Ribosomal_L11_MeTrfase_PrmA"/>
</dbReference>
<sequence length="153" mass="17407">MLKSVAAQIARHTTLSRRHLTPEIALRLVTPSCPLWSAPAEESPFRDPFWASDCEERLRVIENQRKEHRHNQCNEVGDVELFKRNHYKLAIQASKINAEMNGVAIETSTDNMIGSDVTEFDVALIGDMFYDEEFSNVLFEWLKILSGVGKMVG</sequence>
<evidence type="ECO:0000313" key="4">
    <source>
        <dbReference type="Proteomes" id="UP000837857"/>
    </source>
</evidence>
<evidence type="ECO:0000256" key="2">
    <source>
        <dbReference type="ARBA" id="ARBA00022679"/>
    </source>
</evidence>
<feature type="non-terminal residue" evidence="3">
    <location>
        <position position="1"/>
    </location>
</feature>
<evidence type="ECO:0000313" key="3">
    <source>
        <dbReference type="EMBL" id="CAH2058452.1"/>
    </source>
</evidence>
<evidence type="ECO:0000256" key="1">
    <source>
        <dbReference type="ARBA" id="ARBA00022603"/>
    </source>
</evidence>
<keyword evidence="2" id="KW-0808">Transferase</keyword>
<accession>A0ABN8IME5</accession>
<keyword evidence="4" id="KW-1185">Reference proteome</keyword>
<name>A0ABN8IME5_9NEOP</name>
<organism evidence="3 4">
    <name type="scientific">Iphiclides podalirius</name>
    <name type="common">scarce swallowtail</name>
    <dbReference type="NCBI Taxonomy" id="110791"/>
    <lineage>
        <taxon>Eukaryota</taxon>
        <taxon>Metazoa</taxon>
        <taxon>Ecdysozoa</taxon>
        <taxon>Arthropoda</taxon>
        <taxon>Hexapoda</taxon>
        <taxon>Insecta</taxon>
        <taxon>Pterygota</taxon>
        <taxon>Neoptera</taxon>
        <taxon>Endopterygota</taxon>
        <taxon>Lepidoptera</taxon>
        <taxon>Glossata</taxon>
        <taxon>Ditrysia</taxon>
        <taxon>Papilionoidea</taxon>
        <taxon>Papilionidae</taxon>
        <taxon>Papilioninae</taxon>
        <taxon>Iphiclides</taxon>
    </lineage>
</organism>
<reference evidence="3" key="1">
    <citation type="submission" date="2022-03" db="EMBL/GenBank/DDBJ databases">
        <authorList>
            <person name="Martin H S."/>
        </authorList>
    </citation>
    <scope>NUCLEOTIDE SEQUENCE</scope>
</reference>
<keyword evidence="1" id="KW-0489">Methyltransferase</keyword>
<dbReference type="PANTHER" id="PTHR43648">
    <property type="entry name" value="ELECTRON TRANSFER FLAVOPROTEIN BETA SUBUNIT LYSINE METHYLTRANSFERASE"/>
    <property type="match status" value="1"/>
</dbReference>